<proteinExistence type="predicted"/>
<dbReference type="AlphaFoldDB" id="A0AAX4PH78"/>
<evidence type="ECO:0000313" key="4">
    <source>
        <dbReference type="EMBL" id="WZN65089.1"/>
    </source>
</evidence>
<keyword evidence="2" id="KW-0472">Membrane</keyword>
<sequence>MGDVGGSRVIRRLPCAMAGGRTGTRAPRPLGRGLGVGAGLGHERRSGRAATATRRALGKKGGDEADESGSPSSSGGASFLKPYLASIVKTLQDFGVGRRSIWEGGVGLFIVGTIGAVFALISWVVGTRPGRYLTSYNFTVAFPVAYGLSIGTPVRMRGVNIGQVVGIRPHVTSVDAVVQIKDEKIAIPRDAKIEINQLGLIAETMIDITPKPDSSEDYKSSPLDADCAKEGSLVCHRAEMKGDQGVSMDEFILISTKLVKEMEKGGMDTMLAAAGQAIDIIERSKPLLKEATLLAKEVTPILHELNKQNVVGTVEELLSLASKSVTDINNMNKVILTEENLVLLRQSVGTLVNTLKNIESISGSVSGLTGDSATQANIKQLIQSLSRIIVD</sequence>
<keyword evidence="2" id="KW-0812">Transmembrane</keyword>
<reference evidence="4 5" key="1">
    <citation type="submission" date="2024-03" db="EMBL/GenBank/DDBJ databases">
        <title>Complete genome sequence of the green alga Chloropicon roscoffensis RCC1871.</title>
        <authorList>
            <person name="Lemieux C."/>
            <person name="Pombert J.-F."/>
            <person name="Otis C."/>
            <person name="Turmel M."/>
        </authorList>
    </citation>
    <scope>NUCLEOTIDE SEQUENCE [LARGE SCALE GENOMIC DNA]</scope>
    <source>
        <strain evidence="4 5">RCC1871</strain>
    </source>
</reference>
<keyword evidence="2" id="KW-1133">Transmembrane helix</keyword>
<dbReference type="GO" id="GO:0005543">
    <property type="term" value="F:phospholipid binding"/>
    <property type="evidence" value="ECO:0007669"/>
    <property type="project" value="TreeGrafter"/>
</dbReference>
<feature type="transmembrane region" description="Helical" evidence="2">
    <location>
        <begin position="106"/>
        <end position="126"/>
    </location>
</feature>
<name>A0AAX4PH78_9CHLO</name>
<dbReference type="PANTHER" id="PTHR34675">
    <property type="entry name" value="PROTEIN TRIGALACTOSYLDIACYLGLYCEROL 2, CHLOROPLASTIC"/>
    <property type="match status" value="1"/>
</dbReference>
<dbReference type="PANTHER" id="PTHR34675:SF1">
    <property type="entry name" value="PROTEIN TRIGALACTOSYLDIACYLGLYCEROL 2, CHLOROPLASTIC"/>
    <property type="match status" value="1"/>
</dbReference>
<dbReference type="GO" id="GO:0005319">
    <property type="term" value="F:lipid transporter activity"/>
    <property type="evidence" value="ECO:0007669"/>
    <property type="project" value="TreeGrafter"/>
</dbReference>
<keyword evidence="5" id="KW-1185">Reference proteome</keyword>
<dbReference type="InterPro" id="IPR039342">
    <property type="entry name" value="TGD2-like"/>
</dbReference>
<dbReference type="Proteomes" id="UP001472866">
    <property type="component" value="Chromosome 11"/>
</dbReference>
<dbReference type="Pfam" id="PF02470">
    <property type="entry name" value="MlaD"/>
    <property type="match status" value="1"/>
</dbReference>
<evidence type="ECO:0000259" key="3">
    <source>
        <dbReference type="Pfam" id="PF02470"/>
    </source>
</evidence>
<feature type="region of interest" description="Disordered" evidence="1">
    <location>
        <begin position="15"/>
        <end position="76"/>
    </location>
</feature>
<dbReference type="EMBL" id="CP151511">
    <property type="protein sequence ID" value="WZN65089.1"/>
    <property type="molecule type" value="Genomic_DNA"/>
</dbReference>
<dbReference type="GO" id="GO:0009706">
    <property type="term" value="C:chloroplast inner membrane"/>
    <property type="evidence" value="ECO:0007669"/>
    <property type="project" value="TreeGrafter"/>
</dbReference>
<dbReference type="InterPro" id="IPR003399">
    <property type="entry name" value="Mce/MlaD"/>
</dbReference>
<evidence type="ECO:0000256" key="1">
    <source>
        <dbReference type="SAM" id="MobiDB-lite"/>
    </source>
</evidence>
<organism evidence="4 5">
    <name type="scientific">Chloropicon roscoffensis</name>
    <dbReference type="NCBI Taxonomy" id="1461544"/>
    <lineage>
        <taxon>Eukaryota</taxon>
        <taxon>Viridiplantae</taxon>
        <taxon>Chlorophyta</taxon>
        <taxon>Chloropicophyceae</taxon>
        <taxon>Chloropicales</taxon>
        <taxon>Chloropicaceae</taxon>
        <taxon>Chloropicon</taxon>
    </lineage>
</organism>
<feature type="domain" description="Mce/MlaD" evidence="3">
    <location>
        <begin position="135"/>
        <end position="210"/>
    </location>
</feature>
<feature type="transmembrane region" description="Helical" evidence="2">
    <location>
        <begin position="132"/>
        <end position="151"/>
    </location>
</feature>
<protein>
    <submittedName>
        <fullName evidence="4">Substrate binding subunit of ER-derived-lipid transporter</fullName>
    </submittedName>
</protein>
<evidence type="ECO:0000313" key="5">
    <source>
        <dbReference type="Proteomes" id="UP001472866"/>
    </source>
</evidence>
<gene>
    <name evidence="4" type="ORF">HKI87_11g66460</name>
</gene>
<accession>A0AAX4PH78</accession>
<evidence type="ECO:0000256" key="2">
    <source>
        <dbReference type="SAM" id="Phobius"/>
    </source>
</evidence>